<dbReference type="EMBL" id="LXQA010274304">
    <property type="protein sequence ID" value="MCI39977.1"/>
    <property type="molecule type" value="Genomic_DNA"/>
</dbReference>
<sequence length="36" mass="4048">AKLEAEHPGLGLLAKRELAAPRLELVNFLFRFAEAR</sequence>
<evidence type="ECO:0000313" key="1">
    <source>
        <dbReference type="EMBL" id="MCI39977.1"/>
    </source>
</evidence>
<dbReference type="AlphaFoldDB" id="A0A392RUZ7"/>
<organism evidence="1 2">
    <name type="scientific">Trifolium medium</name>
    <dbReference type="NCBI Taxonomy" id="97028"/>
    <lineage>
        <taxon>Eukaryota</taxon>
        <taxon>Viridiplantae</taxon>
        <taxon>Streptophyta</taxon>
        <taxon>Embryophyta</taxon>
        <taxon>Tracheophyta</taxon>
        <taxon>Spermatophyta</taxon>
        <taxon>Magnoliopsida</taxon>
        <taxon>eudicotyledons</taxon>
        <taxon>Gunneridae</taxon>
        <taxon>Pentapetalae</taxon>
        <taxon>rosids</taxon>
        <taxon>fabids</taxon>
        <taxon>Fabales</taxon>
        <taxon>Fabaceae</taxon>
        <taxon>Papilionoideae</taxon>
        <taxon>50 kb inversion clade</taxon>
        <taxon>NPAAA clade</taxon>
        <taxon>Hologalegina</taxon>
        <taxon>IRL clade</taxon>
        <taxon>Trifolieae</taxon>
        <taxon>Trifolium</taxon>
    </lineage>
</organism>
<keyword evidence="2" id="KW-1185">Reference proteome</keyword>
<comment type="caution">
    <text evidence="1">The sequence shown here is derived from an EMBL/GenBank/DDBJ whole genome shotgun (WGS) entry which is preliminary data.</text>
</comment>
<name>A0A392RUZ7_9FABA</name>
<reference evidence="1 2" key="1">
    <citation type="journal article" date="2018" name="Front. Plant Sci.">
        <title>Red Clover (Trifolium pratense) and Zigzag Clover (T. medium) - A Picture of Genomic Similarities and Differences.</title>
        <authorList>
            <person name="Dluhosova J."/>
            <person name="Istvanek J."/>
            <person name="Nedelnik J."/>
            <person name="Repkova J."/>
        </authorList>
    </citation>
    <scope>NUCLEOTIDE SEQUENCE [LARGE SCALE GENOMIC DNA]</scope>
    <source>
        <strain evidence="2">cv. 10/8</strain>
        <tissue evidence="1">Leaf</tissue>
    </source>
</reference>
<proteinExistence type="predicted"/>
<feature type="non-terminal residue" evidence="1">
    <location>
        <position position="1"/>
    </location>
</feature>
<dbReference type="Proteomes" id="UP000265520">
    <property type="component" value="Unassembled WGS sequence"/>
</dbReference>
<evidence type="ECO:0000313" key="2">
    <source>
        <dbReference type="Proteomes" id="UP000265520"/>
    </source>
</evidence>
<protein>
    <submittedName>
        <fullName evidence="1">Uncharacterized protein</fullName>
    </submittedName>
</protein>
<accession>A0A392RUZ7</accession>